<evidence type="ECO:0000313" key="2">
    <source>
        <dbReference type="Proteomes" id="UP001420932"/>
    </source>
</evidence>
<dbReference type="Gene3D" id="3.30.559.10">
    <property type="entry name" value="Chloramphenicol acetyltransferase-like domain"/>
    <property type="match status" value="1"/>
</dbReference>
<keyword evidence="2" id="KW-1185">Reference proteome</keyword>
<accession>A0AAP0P5I5</accession>
<dbReference type="EMBL" id="JBBNAF010000007">
    <property type="protein sequence ID" value="KAK9128306.1"/>
    <property type="molecule type" value="Genomic_DNA"/>
</dbReference>
<dbReference type="AlphaFoldDB" id="A0AAP0P5I5"/>
<reference evidence="1 2" key="1">
    <citation type="submission" date="2024-01" db="EMBL/GenBank/DDBJ databases">
        <title>Genome assemblies of Stephania.</title>
        <authorList>
            <person name="Yang L."/>
        </authorList>
    </citation>
    <scope>NUCLEOTIDE SEQUENCE [LARGE SCALE GENOMIC DNA]</scope>
    <source>
        <strain evidence="1">YNDBR</strain>
        <tissue evidence="1">Leaf</tissue>
    </source>
</reference>
<name>A0AAP0P5I5_9MAGN</name>
<proteinExistence type="predicted"/>
<gene>
    <name evidence="1" type="ORF">Syun_017103</name>
</gene>
<sequence>MPELRRCCPSLKLCRNERLIEDTVATMSASPNVAAVKPPPSVVSAAVMERRRGGRRRHRHPWKLKNLPLPEGYYGNAFMFLMAVGAAGEVRVMGLEYAAEKVRRAKGEVTEEYVRSVADMMVERGRP</sequence>
<organism evidence="1 2">
    <name type="scientific">Stephania yunnanensis</name>
    <dbReference type="NCBI Taxonomy" id="152371"/>
    <lineage>
        <taxon>Eukaryota</taxon>
        <taxon>Viridiplantae</taxon>
        <taxon>Streptophyta</taxon>
        <taxon>Embryophyta</taxon>
        <taxon>Tracheophyta</taxon>
        <taxon>Spermatophyta</taxon>
        <taxon>Magnoliopsida</taxon>
        <taxon>Ranunculales</taxon>
        <taxon>Menispermaceae</taxon>
        <taxon>Menispermoideae</taxon>
        <taxon>Cissampelideae</taxon>
        <taxon>Stephania</taxon>
    </lineage>
</organism>
<dbReference type="InterPro" id="IPR023213">
    <property type="entry name" value="CAT-like_dom_sf"/>
</dbReference>
<dbReference type="Pfam" id="PF02458">
    <property type="entry name" value="Transferase"/>
    <property type="match status" value="1"/>
</dbReference>
<dbReference type="Proteomes" id="UP001420932">
    <property type="component" value="Unassembled WGS sequence"/>
</dbReference>
<evidence type="ECO:0000313" key="1">
    <source>
        <dbReference type="EMBL" id="KAK9128306.1"/>
    </source>
</evidence>
<comment type="caution">
    <text evidence="1">The sequence shown here is derived from an EMBL/GenBank/DDBJ whole genome shotgun (WGS) entry which is preliminary data.</text>
</comment>
<protein>
    <submittedName>
        <fullName evidence="1">Uncharacterized protein</fullName>
    </submittedName>
</protein>